<feature type="compositionally biased region" description="Polar residues" evidence="1">
    <location>
        <begin position="161"/>
        <end position="176"/>
    </location>
</feature>
<feature type="compositionally biased region" description="Basic and acidic residues" evidence="1">
    <location>
        <begin position="178"/>
        <end position="192"/>
    </location>
</feature>
<feature type="region of interest" description="Disordered" evidence="1">
    <location>
        <begin position="85"/>
        <end position="132"/>
    </location>
</feature>
<proteinExistence type="predicted"/>
<dbReference type="EMBL" id="JAWZYT010003480">
    <property type="protein sequence ID" value="KAK4298169.1"/>
    <property type="molecule type" value="Genomic_DNA"/>
</dbReference>
<gene>
    <name evidence="2" type="ORF">Pmani_029468</name>
</gene>
<evidence type="ECO:0000313" key="2">
    <source>
        <dbReference type="EMBL" id="KAK4298169.1"/>
    </source>
</evidence>
<feature type="region of interest" description="Disordered" evidence="1">
    <location>
        <begin position="161"/>
        <end position="217"/>
    </location>
</feature>
<evidence type="ECO:0000313" key="3">
    <source>
        <dbReference type="Proteomes" id="UP001292094"/>
    </source>
</evidence>
<evidence type="ECO:0008006" key="4">
    <source>
        <dbReference type="Google" id="ProtNLM"/>
    </source>
</evidence>
<comment type="caution">
    <text evidence="2">The sequence shown here is derived from an EMBL/GenBank/DDBJ whole genome shotgun (WGS) entry which is preliminary data.</text>
</comment>
<dbReference type="Proteomes" id="UP001292094">
    <property type="component" value="Unassembled WGS sequence"/>
</dbReference>
<name>A0AAE1NZA3_9EUCA</name>
<evidence type="ECO:0000256" key="1">
    <source>
        <dbReference type="SAM" id="MobiDB-lite"/>
    </source>
</evidence>
<dbReference type="AlphaFoldDB" id="A0AAE1NZA3"/>
<protein>
    <recommendedName>
        <fullName evidence="4">THAP-type domain-containing protein</fullName>
    </recommendedName>
</protein>
<reference evidence="2" key="1">
    <citation type="submission" date="2023-11" db="EMBL/GenBank/DDBJ databases">
        <title>Genome assemblies of two species of porcelain crab, Petrolisthes cinctipes and Petrolisthes manimaculis (Anomura: Porcellanidae).</title>
        <authorList>
            <person name="Angst P."/>
        </authorList>
    </citation>
    <scope>NUCLEOTIDE SEQUENCE</scope>
    <source>
        <strain evidence="2">PB745_02</strain>
        <tissue evidence="2">Gill</tissue>
    </source>
</reference>
<sequence length="217" mass="24088">MKTRKLWWKAAHRANPIASGHSYCCQDHFNLEEDLQNYRYLVTMGGNAKLKPGVLPHIFCSQGRGVTANNKGRSLQRKRKIQEILTNKENYDPGTAATATEENHEDGDNMSTLSEKTPDDNPTHSKRPPTRNIGIQVQAYQASKGIQVRLVPRPINAASNMNVQQSASSSETSLQKDTCGHADDSDSDHDCDTSPDFIASKSDESEDDCDRANFPLQ</sequence>
<keyword evidence="3" id="KW-1185">Reference proteome</keyword>
<accession>A0AAE1NZA3</accession>
<organism evidence="2 3">
    <name type="scientific">Petrolisthes manimaculis</name>
    <dbReference type="NCBI Taxonomy" id="1843537"/>
    <lineage>
        <taxon>Eukaryota</taxon>
        <taxon>Metazoa</taxon>
        <taxon>Ecdysozoa</taxon>
        <taxon>Arthropoda</taxon>
        <taxon>Crustacea</taxon>
        <taxon>Multicrustacea</taxon>
        <taxon>Malacostraca</taxon>
        <taxon>Eumalacostraca</taxon>
        <taxon>Eucarida</taxon>
        <taxon>Decapoda</taxon>
        <taxon>Pleocyemata</taxon>
        <taxon>Anomura</taxon>
        <taxon>Galatheoidea</taxon>
        <taxon>Porcellanidae</taxon>
        <taxon>Petrolisthes</taxon>
    </lineage>
</organism>